<dbReference type="Pfam" id="PF02836">
    <property type="entry name" value="Glyco_hydro_2_C"/>
    <property type="match status" value="2"/>
</dbReference>
<dbReference type="InterPro" id="IPR040605">
    <property type="entry name" value="Glyco_hydro2_dom5"/>
</dbReference>
<reference evidence="9 10" key="1">
    <citation type="submission" date="2018-10" db="EMBL/GenBank/DDBJ databases">
        <title>Cohnella sp. M2MS4P-1, whole genome shotgun sequence.</title>
        <authorList>
            <person name="Tuo L."/>
        </authorList>
    </citation>
    <scope>NUCLEOTIDE SEQUENCE [LARGE SCALE GENOMIC DNA]</scope>
    <source>
        <strain evidence="9 10">M2MS4P-1</strain>
    </source>
</reference>
<dbReference type="PRINTS" id="PR00132">
    <property type="entry name" value="GLHYDRLASE2"/>
</dbReference>
<dbReference type="SUPFAM" id="SSF49303">
    <property type="entry name" value="beta-Galactosidase/glucuronidase domain"/>
    <property type="match status" value="1"/>
</dbReference>
<dbReference type="InterPro" id="IPR032311">
    <property type="entry name" value="DUF4982"/>
</dbReference>
<protein>
    <submittedName>
        <fullName evidence="9">Glycoside hydrolase family 2 protein</fullName>
    </submittedName>
</protein>
<organism evidence="9 10">
    <name type="scientific">Cohnella endophytica</name>
    <dbReference type="NCBI Taxonomy" id="2419778"/>
    <lineage>
        <taxon>Bacteria</taxon>
        <taxon>Bacillati</taxon>
        <taxon>Bacillota</taxon>
        <taxon>Bacilli</taxon>
        <taxon>Bacillales</taxon>
        <taxon>Paenibacillaceae</taxon>
        <taxon>Cohnella</taxon>
    </lineage>
</organism>
<feature type="domain" description="Glycoside hydrolase family 2 catalytic" evidence="5">
    <location>
        <begin position="313"/>
        <end position="388"/>
    </location>
</feature>
<proteinExistence type="inferred from homology"/>
<dbReference type="InterPro" id="IPR008979">
    <property type="entry name" value="Galactose-bd-like_sf"/>
</dbReference>
<feature type="domain" description="DUF4982" evidence="7">
    <location>
        <begin position="610"/>
        <end position="666"/>
    </location>
</feature>
<evidence type="ECO:0000256" key="1">
    <source>
        <dbReference type="ARBA" id="ARBA00007401"/>
    </source>
</evidence>
<dbReference type="Gene3D" id="3.20.20.80">
    <property type="entry name" value="Glycosidases"/>
    <property type="match status" value="1"/>
</dbReference>
<evidence type="ECO:0000259" key="8">
    <source>
        <dbReference type="Pfam" id="PF18565"/>
    </source>
</evidence>
<accession>A0A494XXI1</accession>
<evidence type="ECO:0000259" key="5">
    <source>
        <dbReference type="Pfam" id="PF02836"/>
    </source>
</evidence>
<dbReference type="Gene3D" id="2.60.40.10">
    <property type="entry name" value="Immunoglobulins"/>
    <property type="match status" value="3"/>
</dbReference>
<evidence type="ECO:0000313" key="10">
    <source>
        <dbReference type="Proteomes" id="UP000282076"/>
    </source>
</evidence>
<dbReference type="InterPro" id="IPR013783">
    <property type="entry name" value="Ig-like_fold"/>
</dbReference>
<dbReference type="EMBL" id="RBZM01000005">
    <property type="protein sequence ID" value="RKP54434.1"/>
    <property type="molecule type" value="Genomic_DNA"/>
</dbReference>
<feature type="domain" description="Glycoside hydrolase family 2 immunoglobulin-like beta-sandwich" evidence="4">
    <location>
        <begin position="203"/>
        <end position="306"/>
    </location>
</feature>
<keyword evidence="10" id="KW-1185">Reference proteome</keyword>
<dbReference type="InterPro" id="IPR048230">
    <property type="entry name" value="GalA-like"/>
</dbReference>
<sequence length="784" mass="88851">MSRTLQNFDADWKFHLGDIPIKLAIKGGMTGGVTDTQVIEESEWLKIADFDERERSVINEDEWTRVDIPHDWCVEGSYIYDGDKEKQYRNHGYLPVGVGCYRKVFNIHMEDFGKKIGIEFEGVMRNSTVWVNGHLMGTHQSGYIGFFYDLTDLLRYGDEGENVIFVKVDASEYEGWWYEGCGIYRHVWLVKTNRLHVKRYGTYITTPTVQEEEAHVSIRTNVCNENPFSMDFTLSTSIVDCNGKIVGCTNDNKTINGDTTIEIESGVIISNPELWSPERPYLYVAVSDVIAEKKIIDSYKTTIGIRTIEFTPDKGFYLNRKPYIIKGTCNHQDFAAVGIALPDQITEYKIRLLKEMGSNAYRAVHHPPSPELLHLCDSMGMLVIDENRKLDVSPDGIKNLKSMLFRDRNHPSIIMWSLENEELLEGTKVGTRMLDTLSRITHKIDPTRPTVACMNHAWNEGGYGSSVDIMGYNYGQRNDQYIKDHEKYPDRIMIGSESSSCTTTRGEYTNNALFGYCSSYGDHIPEWACSHEKSWQDLVSYPFISGIFVWTGFDYRGEPVPNKYPCIGSHFGIMDSCGFPKDAYYYYKSIWTDEPTVHIFPHWNWPGKEGQQIDVWGYSNCETVELFLNDECLGIKVVDRTSHLDWKVIYAPGNLIAVGKNNGVEVIRKVVVTTGYPEKMKLYVEKIASKSEENVIVIIKVSIVDHNETIVPTADNEVVFNVKGNGKVIGVGNGNPSSHEPDKGIRRRAFNGHCMAIIQIGDGKGDVSLEVTSKSLASTSLVIN</sequence>
<evidence type="ECO:0000256" key="3">
    <source>
        <dbReference type="ARBA" id="ARBA00023295"/>
    </source>
</evidence>
<dbReference type="PANTHER" id="PTHR42732">
    <property type="entry name" value="BETA-GALACTOSIDASE"/>
    <property type="match status" value="1"/>
</dbReference>
<dbReference type="AlphaFoldDB" id="A0A494XXI1"/>
<dbReference type="RefSeq" id="WP_120977539.1">
    <property type="nucleotide sequence ID" value="NZ_RBZM01000005.1"/>
</dbReference>
<dbReference type="InterPro" id="IPR023232">
    <property type="entry name" value="Glyco_hydro_2_AS"/>
</dbReference>
<gene>
    <name evidence="9" type="ORF">D7Z26_13875</name>
</gene>
<dbReference type="Pfam" id="PF16355">
    <property type="entry name" value="DUF4982"/>
    <property type="match status" value="1"/>
</dbReference>
<evidence type="ECO:0000259" key="4">
    <source>
        <dbReference type="Pfam" id="PF00703"/>
    </source>
</evidence>
<dbReference type="InterPro" id="IPR006104">
    <property type="entry name" value="Glyco_hydro_2_N"/>
</dbReference>
<dbReference type="Proteomes" id="UP000282076">
    <property type="component" value="Unassembled WGS sequence"/>
</dbReference>
<dbReference type="OrthoDB" id="9762066at2"/>
<dbReference type="Pfam" id="PF02837">
    <property type="entry name" value="Glyco_hydro_2_N"/>
    <property type="match status" value="1"/>
</dbReference>
<dbReference type="InterPro" id="IPR006103">
    <property type="entry name" value="Glyco_hydro_2_cat"/>
</dbReference>
<dbReference type="GO" id="GO:0004553">
    <property type="term" value="F:hydrolase activity, hydrolyzing O-glycosyl compounds"/>
    <property type="evidence" value="ECO:0007669"/>
    <property type="project" value="InterPro"/>
</dbReference>
<dbReference type="SUPFAM" id="SSF51445">
    <property type="entry name" value="(Trans)glycosidases"/>
    <property type="match status" value="1"/>
</dbReference>
<dbReference type="PANTHER" id="PTHR42732:SF1">
    <property type="entry name" value="BETA-MANNOSIDASE"/>
    <property type="match status" value="1"/>
</dbReference>
<feature type="domain" description="Glycoside hydrolase family 2 catalytic" evidence="5">
    <location>
        <begin position="398"/>
        <end position="589"/>
    </location>
</feature>
<keyword evidence="2 9" id="KW-0378">Hydrolase</keyword>
<dbReference type="PROSITE" id="PS00608">
    <property type="entry name" value="GLYCOSYL_HYDROL_F2_2"/>
    <property type="match status" value="1"/>
</dbReference>
<name>A0A494XXI1_9BACL</name>
<comment type="similarity">
    <text evidence="1">Belongs to the glycosyl hydrolase 2 family.</text>
</comment>
<dbReference type="InterPro" id="IPR006101">
    <property type="entry name" value="Glyco_hydro_2"/>
</dbReference>
<dbReference type="GO" id="GO:0005975">
    <property type="term" value="P:carbohydrate metabolic process"/>
    <property type="evidence" value="ECO:0007669"/>
    <property type="project" value="InterPro"/>
</dbReference>
<dbReference type="Pfam" id="PF18565">
    <property type="entry name" value="Glyco_hydro2_C5"/>
    <property type="match status" value="1"/>
</dbReference>
<evidence type="ECO:0000256" key="2">
    <source>
        <dbReference type="ARBA" id="ARBA00022801"/>
    </source>
</evidence>
<evidence type="ECO:0000313" key="9">
    <source>
        <dbReference type="EMBL" id="RKP54434.1"/>
    </source>
</evidence>
<dbReference type="Gene3D" id="2.60.120.260">
    <property type="entry name" value="Galactose-binding domain-like"/>
    <property type="match status" value="1"/>
</dbReference>
<dbReference type="InterPro" id="IPR036156">
    <property type="entry name" value="Beta-gal/glucu_dom_sf"/>
</dbReference>
<dbReference type="NCBIfam" id="NF041462">
    <property type="entry name" value="GalA"/>
    <property type="match status" value="1"/>
</dbReference>
<dbReference type="InterPro" id="IPR017853">
    <property type="entry name" value="GH"/>
</dbReference>
<dbReference type="InterPro" id="IPR051913">
    <property type="entry name" value="GH2_Domain-Containing"/>
</dbReference>
<dbReference type="InterPro" id="IPR006102">
    <property type="entry name" value="Ig-like_GH2"/>
</dbReference>
<evidence type="ECO:0000259" key="6">
    <source>
        <dbReference type="Pfam" id="PF02837"/>
    </source>
</evidence>
<evidence type="ECO:0000259" key="7">
    <source>
        <dbReference type="Pfam" id="PF16355"/>
    </source>
</evidence>
<comment type="caution">
    <text evidence="9">The sequence shown here is derived from an EMBL/GenBank/DDBJ whole genome shotgun (WGS) entry which is preliminary data.</text>
</comment>
<dbReference type="Pfam" id="PF00703">
    <property type="entry name" value="Glyco_hydro_2"/>
    <property type="match status" value="1"/>
</dbReference>
<keyword evidence="3" id="KW-0326">Glycosidase</keyword>
<feature type="domain" description="Glycosyl hydrolases family 2 sugar binding" evidence="6">
    <location>
        <begin position="97"/>
        <end position="192"/>
    </location>
</feature>
<dbReference type="SUPFAM" id="SSF49785">
    <property type="entry name" value="Galactose-binding domain-like"/>
    <property type="match status" value="1"/>
</dbReference>
<feature type="domain" description="Glycoside hydrolase family 2" evidence="8">
    <location>
        <begin position="689"/>
        <end position="781"/>
    </location>
</feature>